<gene>
    <name evidence="5" type="ORF">XAT740_LOCUS50332</name>
</gene>
<feature type="coiled-coil region" evidence="2">
    <location>
        <begin position="661"/>
        <end position="763"/>
    </location>
</feature>
<evidence type="ECO:0000256" key="2">
    <source>
        <dbReference type="SAM" id="Coils"/>
    </source>
</evidence>
<dbReference type="InterPro" id="IPR040040">
    <property type="entry name" value="ATG11"/>
</dbReference>
<dbReference type="Proteomes" id="UP000663828">
    <property type="component" value="Unassembled WGS sequence"/>
</dbReference>
<feature type="region of interest" description="Disordered" evidence="3">
    <location>
        <begin position="141"/>
        <end position="164"/>
    </location>
</feature>
<dbReference type="GO" id="GO:0034517">
    <property type="term" value="P:ribophagy"/>
    <property type="evidence" value="ECO:0007669"/>
    <property type="project" value="TreeGrafter"/>
</dbReference>
<dbReference type="GO" id="GO:0060090">
    <property type="term" value="F:molecular adaptor activity"/>
    <property type="evidence" value="ECO:0007669"/>
    <property type="project" value="TreeGrafter"/>
</dbReference>
<dbReference type="PANTHER" id="PTHR13222">
    <property type="entry name" value="RB1-INDUCIBLE COILED-COIL"/>
    <property type="match status" value="1"/>
</dbReference>
<dbReference type="GO" id="GO:0061709">
    <property type="term" value="P:reticulophagy"/>
    <property type="evidence" value="ECO:0007669"/>
    <property type="project" value="TreeGrafter"/>
</dbReference>
<dbReference type="EMBL" id="CAJNOR010007692">
    <property type="protein sequence ID" value="CAF1621693.1"/>
    <property type="molecule type" value="Genomic_DNA"/>
</dbReference>
<feature type="region of interest" description="Disordered" evidence="3">
    <location>
        <begin position="510"/>
        <end position="589"/>
    </location>
</feature>
<keyword evidence="2" id="KW-0175">Coiled coil</keyword>
<accession>A0A816CEC4</accession>
<organism evidence="5 6">
    <name type="scientific">Adineta ricciae</name>
    <name type="common">Rotifer</name>
    <dbReference type="NCBI Taxonomy" id="249248"/>
    <lineage>
        <taxon>Eukaryota</taxon>
        <taxon>Metazoa</taxon>
        <taxon>Spiralia</taxon>
        <taxon>Gnathifera</taxon>
        <taxon>Rotifera</taxon>
        <taxon>Eurotatoria</taxon>
        <taxon>Bdelloidea</taxon>
        <taxon>Adinetida</taxon>
        <taxon>Adinetidae</taxon>
        <taxon>Adineta</taxon>
    </lineage>
</organism>
<feature type="compositionally biased region" description="Low complexity" evidence="3">
    <location>
        <begin position="573"/>
        <end position="585"/>
    </location>
</feature>
<protein>
    <recommendedName>
        <fullName evidence="4">Autophagy protein ATG17-like domain-containing protein</fullName>
    </recommendedName>
</protein>
<keyword evidence="6" id="KW-1185">Reference proteome</keyword>
<dbReference type="PANTHER" id="PTHR13222:SF1">
    <property type="entry name" value="RB1-INDUCIBLE COILED-COIL PROTEIN 1"/>
    <property type="match status" value="1"/>
</dbReference>
<sequence length="1181" mass="134088">MSILLTSNSMTLVDDPTVKKWLDMPPTYETIVQRTNIAQDYNRYATRIVQNCEKLIREQQAQYQGWMAVIANIEDTLSSFLLNRNSFDRSYQAYLSERPSYLELFQSLPNAIEILHDLKLPSKLIALIGNSTGIYNKSTVSTSTSSSSISSSATTSTTVLPQAESEDEITEEMSLFEWVTAQLANMKIDDVINGCTHIIEECTDELFKSMNDEIDDLSKKITNPELKHMVGIEERYALLQNELISAKQLQHEQKDYAEYFVSQRQKFSSNIANQKELGLIRDISGIHSKNLHEIATKHNKLIEIEKKIRRSKQDIIDQLHRRFKNMMLLQRHLVDYDAKQSLYIHKLSRTRKTMGFLRQLNQAPHLYYSFLYECIRRKEYSNIFNQFSVTIHRESKSIHSGEVSKREQFIKQYEPHFLFNLLPGLKITPTFFIKEPLSLLDTNLPEITLSELDELFEKFPEIKQRTSNELSINDPSLDLASLIRCTDIFIDDKQTPTTVPLSVFIPSTSAAIPGDTTKQLPSPTNSSSRSTVVRSQSSSDVGSSSEQMMTQTIQNDTLPQTNEETPMEKEPVSETSPSSTNVTSNNEEDDDYIQCSLETVYTSTEMAVSPPSRPCASQQTDSEYTRAIVQEFLELKTQYEQTKTNQHELILNYHETISKVITSLQQSNQAHQEQIELLRTEVTNLIQDNETLKIQYDVSEQVKQELTTKYAALEKVFEEFRRTSDIETSQIVKALQSDYEFELEKLRSEHQETVNQIKTEHEKKQVSTTTMEIQTDEQPKLDQQTSMIIFSNQDQSTETNQIDYCDQTTQTTSDDHPDDAIMRRSITKDQQIQFNLAIQRAVQNATGGQKKQIGQLEQQLADKRLKIVKLKECIKNLQNLYTLSSTPPPMMPSVANSMITSSTTDDEQVINKEDEHATPDETTTTMVTTRQAFLRRSEPISMPSTFIAQSMLAAGTAASSPKTCAAVNNILIDTCFKSSPNESSTAVELYTPFAASPPNQMAAPLSPQTPLPVSSSILNSPPSISPMSRLSTHSSPQATPISFFTVNRSDHVIIYFDTTYQHYMIYTYLPTLHFIHSDCYELFNIQSKQPTNTTSVIDTISTENSTSSVAPLINTSMINSALFGANNNFNPTTTPLLGQVTDKEYCQAKKPNNRFNVPLGTKFYRVRVKPWKPSLTSSSLN</sequence>
<comment type="caution">
    <text evidence="5">The sequence shown here is derived from an EMBL/GenBank/DDBJ whole genome shotgun (WGS) entry which is preliminary data.</text>
</comment>
<dbReference type="GO" id="GO:0000422">
    <property type="term" value="P:autophagy of mitochondrion"/>
    <property type="evidence" value="ECO:0007669"/>
    <property type="project" value="TreeGrafter"/>
</dbReference>
<dbReference type="GO" id="GO:0034045">
    <property type="term" value="C:phagophore assembly site membrane"/>
    <property type="evidence" value="ECO:0007669"/>
    <property type="project" value="TreeGrafter"/>
</dbReference>
<evidence type="ECO:0000259" key="4">
    <source>
        <dbReference type="Pfam" id="PF04108"/>
    </source>
</evidence>
<keyword evidence="1" id="KW-0072">Autophagy</keyword>
<feature type="compositionally biased region" description="Low complexity" evidence="3">
    <location>
        <begin position="521"/>
        <end position="545"/>
    </location>
</feature>
<evidence type="ECO:0000256" key="3">
    <source>
        <dbReference type="SAM" id="MobiDB-lite"/>
    </source>
</evidence>
<dbReference type="InterPro" id="IPR045326">
    <property type="entry name" value="ATG17-like_dom"/>
</dbReference>
<reference evidence="5" key="1">
    <citation type="submission" date="2021-02" db="EMBL/GenBank/DDBJ databases">
        <authorList>
            <person name="Nowell W R."/>
        </authorList>
    </citation>
    <scope>NUCLEOTIDE SEQUENCE</scope>
</reference>
<feature type="compositionally biased region" description="Polar residues" evidence="3">
    <location>
        <begin position="510"/>
        <end position="520"/>
    </location>
</feature>
<dbReference type="GO" id="GO:0034727">
    <property type="term" value="P:piecemeal microautophagy of the nucleus"/>
    <property type="evidence" value="ECO:0007669"/>
    <property type="project" value="TreeGrafter"/>
</dbReference>
<dbReference type="GO" id="GO:0061723">
    <property type="term" value="P:glycophagy"/>
    <property type="evidence" value="ECO:0007669"/>
    <property type="project" value="TreeGrafter"/>
</dbReference>
<dbReference type="GO" id="GO:0019901">
    <property type="term" value="F:protein kinase binding"/>
    <property type="evidence" value="ECO:0007669"/>
    <property type="project" value="TreeGrafter"/>
</dbReference>
<evidence type="ECO:0000256" key="1">
    <source>
        <dbReference type="ARBA" id="ARBA00023006"/>
    </source>
</evidence>
<dbReference type="AlphaFoldDB" id="A0A816CEC4"/>
<dbReference type="GO" id="GO:0000045">
    <property type="term" value="P:autophagosome assembly"/>
    <property type="evidence" value="ECO:0007669"/>
    <property type="project" value="InterPro"/>
</dbReference>
<name>A0A816CEC4_ADIRI</name>
<feature type="coiled-coil region" evidence="2">
    <location>
        <begin position="853"/>
        <end position="880"/>
    </location>
</feature>
<proteinExistence type="predicted"/>
<evidence type="ECO:0000313" key="5">
    <source>
        <dbReference type="EMBL" id="CAF1621693.1"/>
    </source>
</evidence>
<feature type="compositionally biased region" description="Low complexity" evidence="3">
    <location>
        <begin position="141"/>
        <end position="158"/>
    </location>
</feature>
<feature type="compositionally biased region" description="Polar residues" evidence="3">
    <location>
        <begin position="546"/>
        <end position="564"/>
    </location>
</feature>
<dbReference type="GO" id="GO:1990316">
    <property type="term" value="C:Atg1/ULK1 kinase complex"/>
    <property type="evidence" value="ECO:0007669"/>
    <property type="project" value="TreeGrafter"/>
</dbReference>
<feature type="domain" description="Autophagy protein ATG17-like" evidence="4">
    <location>
        <begin position="38"/>
        <end position="413"/>
    </location>
</feature>
<evidence type="ECO:0000313" key="6">
    <source>
        <dbReference type="Proteomes" id="UP000663828"/>
    </source>
</evidence>
<dbReference type="Pfam" id="PF04108">
    <property type="entry name" value="ATG17_like"/>
    <property type="match status" value="1"/>
</dbReference>